<dbReference type="InterPro" id="IPR016161">
    <property type="entry name" value="Ald_DH/histidinol_DH"/>
</dbReference>
<accession>A0A093V5T0</accession>
<name>A0A093V5T0_TALMA</name>
<dbReference type="InterPro" id="IPR016162">
    <property type="entry name" value="Ald_DH_N"/>
</dbReference>
<dbReference type="PANTHER" id="PTHR43570">
    <property type="entry name" value="ALDEHYDE DEHYDROGENASE"/>
    <property type="match status" value="1"/>
</dbReference>
<feature type="transmembrane region" description="Helical" evidence="5">
    <location>
        <begin position="382"/>
        <end position="403"/>
    </location>
</feature>
<dbReference type="FunFam" id="3.40.605.10:FF:000004">
    <property type="entry name" value="Aldehyde dehydrogenase"/>
    <property type="match status" value="1"/>
</dbReference>
<keyword evidence="5" id="KW-1133">Transmembrane helix</keyword>
<dbReference type="PIRSF" id="PIRSF036492">
    <property type="entry name" value="ALDH"/>
    <property type="match status" value="1"/>
</dbReference>
<dbReference type="InterPro" id="IPR015590">
    <property type="entry name" value="Aldehyde_DH_dom"/>
</dbReference>
<gene>
    <name evidence="7" type="ORF">GQ26_0490170</name>
</gene>
<dbReference type="PANTHER" id="PTHR43570:SF16">
    <property type="entry name" value="ALDEHYDE DEHYDROGENASE TYPE III, ISOFORM Q"/>
    <property type="match status" value="1"/>
</dbReference>
<dbReference type="Gene3D" id="3.40.309.10">
    <property type="entry name" value="Aldehyde Dehydrogenase, Chain A, domain 2"/>
    <property type="match status" value="2"/>
</dbReference>
<dbReference type="GO" id="GO:0005737">
    <property type="term" value="C:cytoplasm"/>
    <property type="evidence" value="ECO:0007669"/>
    <property type="project" value="TreeGrafter"/>
</dbReference>
<dbReference type="GO" id="GO:0004029">
    <property type="term" value="F:aldehyde dehydrogenase (NAD+) activity"/>
    <property type="evidence" value="ECO:0007669"/>
    <property type="project" value="TreeGrafter"/>
</dbReference>
<dbReference type="GO" id="GO:0006081">
    <property type="term" value="P:aldehyde metabolic process"/>
    <property type="evidence" value="ECO:0007669"/>
    <property type="project" value="InterPro"/>
</dbReference>
<keyword evidence="2" id="KW-0125">Carotenoid biosynthesis</keyword>
<dbReference type="EMBL" id="JPOX01000049">
    <property type="protein sequence ID" value="KFX42071.1"/>
    <property type="molecule type" value="Genomic_DNA"/>
</dbReference>
<dbReference type="Pfam" id="PF00171">
    <property type="entry name" value="Aldedh"/>
    <property type="match status" value="1"/>
</dbReference>
<evidence type="ECO:0000256" key="5">
    <source>
        <dbReference type="SAM" id="Phobius"/>
    </source>
</evidence>
<dbReference type="GO" id="GO:0016117">
    <property type="term" value="P:carotenoid biosynthetic process"/>
    <property type="evidence" value="ECO:0007669"/>
    <property type="project" value="UniProtKB-KW"/>
</dbReference>
<protein>
    <recommendedName>
        <fullName evidence="4">Aldehyde dehydrogenase</fullName>
    </recommendedName>
</protein>
<dbReference type="InterPro" id="IPR012394">
    <property type="entry name" value="Aldehyde_DH_NAD(P)"/>
</dbReference>
<dbReference type="Gene3D" id="3.40.605.10">
    <property type="entry name" value="Aldehyde Dehydrogenase, Chain A, domain 1"/>
    <property type="match status" value="2"/>
</dbReference>
<dbReference type="SUPFAM" id="SSF53720">
    <property type="entry name" value="ALDH-like"/>
    <property type="match status" value="1"/>
</dbReference>
<feature type="transmembrane region" description="Helical" evidence="5">
    <location>
        <begin position="116"/>
        <end position="137"/>
    </location>
</feature>
<evidence type="ECO:0000313" key="7">
    <source>
        <dbReference type="EMBL" id="KFX42071.1"/>
    </source>
</evidence>
<evidence type="ECO:0000256" key="3">
    <source>
        <dbReference type="ARBA" id="ARBA00023002"/>
    </source>
</evidence>
<dbReference type="InterPro" id="IPR016163">
    <property type="entry name" value="Ald_DH_C"/>
</dbReference>
<dbReference type="HOGENOM" id="CLU_005391_3_1_1"/>
<keyword evidence="3 4" id="KW-0560">Oxidoreductase</keyword>
<evidence type="ECO:0000256" key="1">
    <source>
        <dbReference type="ARBA" id="ARBA00009986"/>
    </source>
</evidence>
<keyword evidence="5" id="KW-0472">Membrane</keyword>
<reference key="1">
    <citation type="journal article" date="2014" name="PLoS Genet.">
        <title>Signature Gene Expression Reveals Novel Clues to the Molecular Mechanisms of Dimorphic Transition in Penicillium marneffei.</title>
        <authorList>
            <person name="Yang E."/>
            <person name="Wang G."/>
            <person name="Cai J."/>
            <person name="Woo P.C."/>
            <person name="Lau S.K."/>
            <person name="Yuen K.-Y."/>
            <person name="Chow W.-N."/>
            <person name="Lin X."/>
        </authorList>
    </citation>
    <scope>NUCLEOTIDE SEQUENCE [LARGE SCALE GENOMIC DNA]</scope>
    <source>
        <strain>PM1</strain>
    </source>
</reference>
<comment type="similarity">
    <text evidence="1 4">Belongs to the aldehyde dehydrogenase family.</text>
</comment>
<feature type="domain" description="Aldehyde dehydrogenase" evidence="6">
    <location>
        <begin position="6"/>
        <end position="243"/>
    </location>
</feature>
<organism evidence="7">
    <name type="scientific">Talaromyces marneffei PM1</name>
    <dbReference type="NCBI Taxonomy" id="1077442"/>
    <lineage>
        <taxon>Eukaryota</taxon>
        <taxon>Fungi</taxon>
        <taxon>Dikarya</taxon>
        <taxon>Ascomycota</taxon>
        <taxon>Pezizomycotina</taxon>
        <taxon>Eurotiomycetes</taxon>
        <taxon>Eurotiomycetidae</taxon>
        <taxon>Eurotiales</taxon>
        <taxon>Trichocomaceae</taxon>
        <taxon>Talaromyces</taxon>
        <taxon>Talaromyces sect. Talaromyces</taxon>
    </lineage>
</organism>
<comment type="caution">
    <text evidence="7">The sequence shown here is derived from an EMBL/GenBank/DDBJ whole genome shotgun (WGS) entry which is preliminary data.</text>
</comment>
<evidence type="ECO:0000256" key="2">
    <source>
        <dbReference type="ARBA" id="ARBA00022746"/>
    </source>
</evidence>
<sequence>MSTVKVLHDTAEDIQNLHTNLVNTFESGKTKDLAWRKWQLKQLWWMLEDNEKEFTAAMKEDLNRSSIESMITDFAGARKDILYHLQHIDQWAADEPLGDTFVAKQLRLARIRKEPLGVVLIIGAWNFPLLLVLQPLIAAITAGCCAIIKPSELIPSCQALLKHLIPKYLDKSAIGVVCGAVAETTSLLELRFNHIFFTGSATVGRIVSAAAAKNLTPLTLELGGQCPAIICKSANIDRAAKIFYGGTGNRETRRMEPTVVLDVDINVIFEVPILQQNILDNTNSGGVTVNDVILHAGFSGAPFGGVGSSGHGYYHGAYGFNSFTHFRTVMNSPSWLERALTFRYPPFNAMETPKSFKLRAKFKRGESINDQRRKPAVLGSKGVYLSAAVTVLGALYYYFYHYLSRRDVIDR</sequence>
<evidence type="ECO:0000259" key="6">
    <source>
        <dbReference type="Pfam" id="PF00171"/>
    </source>
</evidence>
<reference evidence="7" key="2">
    <citation type="journal article" date="2014" name="PLoS Genet.">
        <title>Signature gene expression reveals novel clues to the molecular mechanisms of dimorphic transition in Penicillium marneffei.</title>
        <authorList>
            <person name="Yang E."/>
            <person name="Wang G."/>
            <person name="Cai J."/>
            <person name="Woo P.C."/>
            <person name="Lau S.K."/>
            <person name="Yuen K.-Y."/>
            <person name="Chow W.-N."/>
            <person name="Lin X."/>
        </authorList>
    </citation>
    <scope>NUCLEOTIDE SEQUENCE</scope>
    <source>
        <strain evidence="7">PM1</strain>
    </source>
</reference>
<proteinExistence type="inferred from homology"/>
<dbReference type="AlphaFoldDB" id="A0A093V5T0"/>
<evidence type="ECO:0000256" key="4">
    <source>
        <dbReference type="PIRNR" id="PIRNR036492"/>
    </source>
</evidence>
<keyword evidence="5" id="KW-0812">Transmembrane</keyword>